<dbReference type="PANTHER" id="PTHR31623">
    <property type="entry name" value="F21J9.9"/>
    <property type="match status" value="1"/>
</dbReference>
<comment type="similarity">
    <text evidence="1">Belongs to the plant acyltransferase family.</text>
</comment>
<proteinExistence type="inferred from homology"/>
<evidence type="ECO:0000256" key="1">
    <source>
        <dbReference type="ARBA" id="ARBA00009861"/>
    </source>
</evidence>
<evidence type="ECO:0008006" key="6">
    <source>
        <dbReference type="Google" id="ProtNLM"/>
    </source>
</evidence>
<protein>
    <recommendedName>
        <fullName evidence="6">Transferase, Chloramphenicol acetyltransferase-like domain protein</fullName>
    </recommendedName>
</protein>
<comment type="caution">
    <text evidence="4">The sequence shown here is derived from an EMBL/GenBank/DDBJ whole genome shotgun (WGS) entry which is preliminary data.</text>
</comment>
<evidence type="ECO:0000256" key="3">
    <source>
        <dbReference type="ARBA" id="ARBA00023315"/>
    </source>
</evidence>
<dbReference type="InterPro" id="IPR023213">
    <property type="entry name" value="CAT-like_dom_sf"/>
</dbReference>
<dbReference type="EMBL" id="JAUHHV010000006">
    <property type="protein sequence ID" value="KAK1421036.1"/>
    <property type="molecule type" value="Genomic_DNA"/>
</dbReference>
<dbReference type="Proteomes" id="UP001229421">
    <property type="component" value="Unassembled WGS sequence"/>
</dbReference>
<name>A0AAD8NUB5_TARER</name>
<evidence type="ECO:0000256" key="2">
    <source>
        <dbReference type="ARBA" id="ARBA00022679"/>
    </source>
</evidence>
<gene>
    <name evidence="4" type="ORF">QVD17_23089</name>
</gene>
<dbReference type="Gene3D" id="3.30.559.10">
    <property type="entry name" value="Chloramphenicol acetyltransferase-like domain"/>
    <property type="match status" value="2"/>
</dbReference>
<accession>A0AAD8NUB5</accession>
<evidence type="ECO:0000313" key="5">
    <source>
        <dbReference type="Proteomes" id="UP001229421"/>
    </source>
</evidence>
<dbReference type="Pfam" id="PF02458">
    <property type="entry name" value="Transferase"/>
    <property type="match status" value="1"/>
</dbReference>
<sequence length="437" mass="48934">MLRLGRRQLHTIFSREIIKPSSPTPSHLKTYNLSQLDQFVPHVYTPLILFYPNNKTCTLTADDKARELKKSLSQSLTRYYPFAGRLHTPTATYVDCNDEGVVFVEAKNDTHLSKFQRMINEQDDDTFHQLFADAMVWQNTPHATSLVGVQLTHFACGGLAVAVSMAHKIGDACNVSSYVSHWASVARYGSTDHKHVLPLNPRFIQSPDSSNFSPPLEMFSRVNQTCDNHVTRTFVFPNSKLNDLKNKVLAEAGSAAFINKPTRVEVLISLMYKTLVATTTKNSGLVTTMDARNSFVPKVPQTTVGNFVLLMMVVTSDPSLSSVVSEIKKKKMERNNVRSFEQVLQNNELSMLGNEELEPVADKPFYCSSVCSFPYNKVDFGWGKPAGASISLRSSTLTGFVLMDTPNGDGIEAHVTLEKQDMEMFQKYKEMLSFCQN</sequence>
<dbReference type="PANTHER" id="PTHR31623:SF86">
    <property type="entry name" value="DEACETYLVINDOLINE O-ACETYLTRANSFERASE"/>
    <property type="match status" value="1"/>
</dbReference>
<reference evidence="4" key="1">
    <citation type="journal article" date="2023" name="bioRxiv">
        <title>Improved chromosome-level genome assembly for marigold (Tagetes erecta).</title>
        <authorList>
            <person name="Jiang F."/>
            <person name="Yuan L."/>
            <person name="Wang S."/>
            <person name="Wang H."/>
            <person name="Xu D."/>
            <person name="Wang A."/>
            <person name="Fan W."/>
        </authorList>
    </citation>
    <scope>NUCLEOTIDE SEQUENCE</scope>
    <source>
        <strain evidence="4">WSJ</strain>
        <tissue evidence="4">Leaf</tissue>
    </source>
</reference>
<keyword evidence="3" id="KW-0012">Acyltransferase</keyword>
<keyword evidence="2" id="KW-0808">Transferase</keyword>
<dbReference type="AlphaFoldDB" id="A0AAD8NUB5"/>
<evidence type="ECO:0000313" key="4">
    <source>
        <dbReference type="EMBL" id="KAK1421036.1"/>
    </source>
</evidence>
<organism evidence="4 5">
    <name type="scientific">Tagetes erecta</name>
    <name type="common">African marigold</name>
    <dbReference type="NCBI Taxonomy" id="13708"/>
    <lineage>
        <taxon>Eukaryota</taxon>
        <taxon>Viridiplantae</taxon>
        <taxon>Streptophyta</taxon>
        <taxon>Embryophyta</taxon>
        <taxon>Tracheophyta</taxon>
        <taxon>Spermatophyta</taxon>
        <taxon>Magnoliopsida</taxon>
        <taxon>eudicotyledons</taxon>
        <taxon>Gunneridae</taxon>
        <taxon>Pentapetalae</taxon>
        <taxon>asterids</taxon>
        <taxon>campanulids</taxon>
        <taxon>Asterales</taxon>
        <taxon>Asteraceae</taxon>
        <taxon>Asteroideae</taxon>
        <taxon>Heliantheae alliance</taxon>
        <taxon>Tageteae</taxon>
        <taxon>Tagetes</taxon>
    </lineage>
</organism>
<dbReference type="GO" id="GO:0016746">
    <property type="term" value="F:acyltransferase activity"/>
    <property type="evidence" value="ECO:0007669"/>
    <property type="project" value="UniProtKB-KW"/>
</dbReference>
<keyword evidence="5" id="KW-1185">Reference proteome</keyword>